<dbReference type="Pfam" id="PF01252">
    <property type="entry name" value="Peptidase_A8"/>
    <property type="match status" value="1"/>
</dbReference>
<dbReference type="PANTHER" id="PTHR33695">
    <property type="entry name" value="LIPOPROTEIN SIGNAL PEPTIDASE"/>
    <property type="match status" value="1"/>
</dbReference>
<comment type="caution">
    <text evidence="10">The sequence shown here is derived from an EMBL/GenBank/DDBJ whole genome shotgun (WGS) entry which is preliminary data.</text>
</comment>
<gene>
    <name evidence="10" type="ORF">COT42_00615</name>
</gene>
<evidence type="ECO:0000256" key="9">
    <source>
        <dbReference type="SAM" id="Phobius"/>
    </source>
</evidence>
<sequence length="416" mass="45297">MGEAMISTITIAQRAVIKLANQPRQNKAVNWLRKYPLNMAMTLPALAVHTVYRSCVPGLTRAAHQAAENLSVGDALKVVDGKLQDQAGENLVEGYWRNRWVSRWLDARGKADLEITGQLADETGCVSPEKLTSAFRATTWTELRQDVTRRAFAVPMVVVAADQIIKLAVQAFIPESGSVSVIDGVLSLHNIRNTGAAFGQGAGEMASHQVATLITTLLAWGLYRSRKGGTGKLAAALWLSAGVAHGIERVLRGSVLDYIRVETGPLTFLQRIYENWPVFDLADVAWVSAIFVAMAAIARSRPPLSADSYYKTSQWQIFNDFFAGKTNAWKLLVSMVVKPLPKLGWTMIFSGFTAQMLYETFFALPGIPTPVGIPGYVFLAGIGLVLLNSAIRAVGWGVNKLGAWRAARQAAHSLSE</sequence>
<evidence type="ECO:0000256" key="6">
    <source>
        <dbReference type="ARBA" id="ARBA00022801"/>
    </source>
</evidence>
<keyword evidence="2" id="KW-1003">Cell membrane</keyword>
<evidence type="ECO:0000256" key="5">
    <source>
        <dbReference type="ARBA" id="ARBA00022750"/>
    </source>
</evidence>
<dbReference type="InterPro" id="IPR001872">
    <property type="entry name" value="Peptidase_A8"/>
</dbReference>
<dbReference type="AlphaFoldDB" id="A0A2H0Y2A3"/>
<comment type="similarity">
    <text evidence="1">Belongs to the peptidase A8 family.</text>
</comment>
<evidence type="ECO:0000256" key="3">
    <source>
        <dbReference type="ARBA" id="ARBA00022670"/>
    </source>
</evidence>
<keyword evidence="8 9" id="KW-0472">Membrane</keyword>
<keyword evidence="3" id="KW-0645">Protease</keyword>
<protein>
    <submittedName>
        <fullName evidence="10">Uncharacterized protein</fullName>
    </submittedName>
</protein>
<evidence type="ECO:0000256" key="7">
    <source>
        <dbReference type="ARBA" id="ARBA00022989"/>
    </source>
</evidence>
<proteinExistence type="inferred from homology"/>
<accession>A0A2H0Y2A3</accession>
<name>A0A2H0Y2A3_UNCSA</name>
<dbReference type="EMBL" id="PEYM01000007">
    <property type="protein sequence ID" value="PIS31604.1"/>
    <property type="molecule type" value="Genomic_DNA"/>
</dbReference>
<evidence type="ECO:0000256" key="8">
    <source>
        <dbReference type="ARBA" id="ARBA00023136"/>
    </source>
</evidence>
<dbReference type="Proteomes" id="UP000231343">
    <property type="component" value="Unassembled WGS sequence"/>
</dbReference>
<keyword evidence="6" id="KW-0378">Hydrolase</keyword>
<feature type="transmembrane region" description="Helical" evidence="9">
    <location>
        <begin position="376"/>
        <end position="398"/>
    </location>
</feature>
<evidence type="ECO:0000313" key="11">
    <source>
        <dbReference type="Proteomes" id="UP000231343"/>
    </source>
</evidence>
<evidence type="ECO:0000256" key="4">
    <source>
        <dbReference type="ARBA" id="ARBA00022692"/>
    </source>
</evidence>
<organism evidence="10 11">
    <name type="scientific">Candidatus Saganbacteria bacterium CG08_land_8_20_14_0_20_45_16</name>
    <dbReference type="NCBI Taxonomy" id="2014293"/>
    <lineage>
        <taxon>Bacteria</taxon>
        <taxon>Bacillati</taxon>
        <taxon>Saganbacteria</taxon>
    </lineage>
</organism>
<evidence type="ECO:0000256" key="2">
    <source>
        <dbReference type="ARBA" id="ARBA00022475"/>
    </source>
</evidence>
<dbReference type="GO" id="GO:0016020">
    <property type="term" value="C:membrane"/>
    <property type="evidence" value="ECO:0007669"/>
    <property type="project" value="InterPro"/>
</dbReference>
<evidence type="ECO:0000313" key="10">
    <source>
        <dbReference type="EMBL" id="PIS31604.1"/>
    </source>
</evidence>
<dbReference type="GO" id="GO:0004190">
    <property type="term" value="F:aspartic-type endopeptidase activity"/>
    <property type="evidence" value="ECO:0007669"/>
    <property type="project" value="UniProtKB-KW"/>
</dbReference>
<keyword evidence="7 9" id="KW-1133">Transmembrane helix</keyword>
<dbReference type="PANTHER" id="PTHR33695:SF1">
    <property type="entry name" value="LIPOPROTEIN SIGNAL PEPTIDASE"/>
    <property type="match status" value="1"/>
</dbReference>
<reference evidence="10 11" key="1">
    <citation type="submission" date="2017-09" db="EMBL/GenBank/DDBJ databases">
        <title>Depth-based differentiation of microbial function through sediment-hosted aquifers and enrichment of novel symbionts in the deep terrestrial subsurface.</title>
        <authorList>
            <person name="Probst A.J."/>
            <person name="Ladd B."/>
            <person name="Jarett J.K."/>
            <person name="Geller-Mcgrath D.E."/>
            <person name="Sieber C.M."/>
            <person name="Emerson J.B."/>
            <person name="Anantharaman K."/>
            <person name="Thomas B.C."/>
            <person name="Malmstrom R."/>
            <person name="Stieglmeier M."/>
            <person name="Klingl A."/>
            <person name="Woyke T."/>
            <person name="Ryan C.M."/>
            <person name="Banfield J.F."/>
        </authorList>
    </citation>
    <scope>NUCLEOTIDE SEQUENCE [LARGE SCALE GENOMIC DNA]</scope>
    <source>
        <strain evidence="10">CG08_land_8_20_14_0_20_45_16</strain>
    </source>
</reference>
<keyword evidence="4 9" id="KW-0812">Transmembrane</keyword>
<keyword evidence="5" id="KW-0064">Aspartyl protease</keyword>
<evidence type="ECO:0000256" key="1">
    <source>
        <dbReference type="ARBA" id="ARBA00006139"/>
    </source>
</evidence>
<dbReference type="GO" id="GO:0006508">
    <property type="term" value="P:proteolysis"/>
    <property type="evidence" value="ECO:0007669"/>
    <property type="project" value="UniProtKB-KW"/>
</dbReference>